<name>A0A9Q8UR24_PASFU</name>
<feature type="compositionally biased region" description="Acidic residues" evidence="2">
    <location>
        <begin position="715"/>
        <end position="733"/>
    </location>
</feature>
<feature type="compositionally biased region" description="Polar residues" evidence="2">
    <location>
        <begin position="1977"/>
        <end position="1989"/>
    </location>
</feature>
<feature type="compositionally biased region" description="Polar residues" evidence="2">
    <location>
        <begin position="349"/>
        <end position="373"/>
    </location>
</feature>
<feature type="domain" description="HTH myb-type" evidence="4">
    <location>
        <begin position="1042"/>
        <end position="1094"/>
    </location>
</feature>
<reference evidence="5" key="2">
    <citation type="journal article" date="2022" name="Microb. Genom.">
        <title>A chromosome-scale genome assembly of the tomato pathogen Cladosporium fulvum reveals a compartmentalized genome architecture and the presence of a dispensable chromosome.</title>
        <authorList>
            <person name="Zaccaron A.Z."/>
            <person name="Chen L.H."/>
            <person name="Samaras A."/>
            <person name="Stergiopoulos I."/>
        </authorList>
    </citation>
    <scope>NUCLEOTIDE SEQUENCE</scope>
    <source>
        <strain evidence="5">Race5_Kim</strain>
    </source>
</reference>
<dbReference type="Proteomes" id="UP000756132">
    <property type="component" value="Chromosome 6"/>
</dbReference>
<keyword evidence="1" id="KW-0175">Coiled coil</keyword>
<evidence type="ECO:0000313" key="5">
    <source>
        <dbReference type="EMBL" id="UJO19298.1"/>
    </source>
</evidence>
<feature type="compositionally biased region" description="Basic and acidic residues" evidence="2">
    <location>
        <begin position="2000"/>
        <end position="2010"/>
    </location>
</feature>
<evidence type="ECO:0000259" key="4">
    <source>
        <dbReference type="PROSITE" id="PS51294"/>
    </source>
</evidence>
<feature type="region of interest" description="Disordered" evidence="2">
    <location>
        <begin position="1329"/>
        <end position="1560"/>
    </location>
</feature>
<feature type="compositionally biased region" description="Polar residues" evidence="2">
    <location>
        <begin position="1736"/>
        <end position="1763"/>
    </location>
</feature>
<feature type="compositionally biased region" description="Polar residues" evidence="2">
    <location>
        <begin position="1820"/>
        <end position="1833"/>
    </location>
</feature>
<feature type="compositionally biased region" description="Low complexity" evidence="2">
    <location>
        <begin position="1528"/>
        <end position="1546"/>
    </location>
</feature>
<dbReference type="CDD" id="cd00167">
    <property type="entry name" value="SANT"/>
    <property type="match status" value="2"/>
</dbReference>
<dbReference type="OrthoDB" id="10258692at2759"/>
<dbReference type="OMA" id="QQCIIHY"/>
<dbReference type="GO" id="GO:0006357">
    <property type="term" value="P:regulation of transcription by RNA polymerase II"/>
    <property type="evidence" value="ECO:0007669"/>
    <property type="project" value="TreeGrafter"/>
</dbReference>
<feature type="compositionally biased region" description="Polar residues" evidence="2">
    <location>
        <begin position="1511"/>
        <end position="1522"/>
    </location>
</feature>
<dbReference type="RefSeq" id="XP_047763664.1">
    <property type="nucleotide sequence ID" value="XM_047906099.1"/>
</dbReference>
<dbReference type="PROSITE" id="PS51294">
    <property type="entry name" value="HTH_MYB"/>
    <property type="match status" value="1"/>
</dbReference>
<feature type="compositionally biased region" description="Basic and acidic residues" evidence="2">
    <location>
        <begin position="1175"/>
        <end position="1196"/>
    </location>
</feature>
<feature type="region of interest" description="Disordered" evidence="2">
    <location>
        <begin position="1"/>
        <end position="748"/>
    </location>
</feature>
<feature type="compositionally biased region" description="Low complexity" evidence="2">
    <location>
        <begin position="1428"/>
        <end position="1441"/>
    </location>
</feature>
<dbReference type="InterPro" id="IPR017930">
    <property type="entry name" value="Myb_dom"/>
</dbReference>
<feature type="compositionally biased region" description="Basic and acidic residues" evidence="2">
    <location>
        <begin position="1904"/>
        <end position="1962"/>
    </location>
</feature>
<dbReference type="InterPro" id="IPR001005">
    <property type="entry name" value="SANT/Myb"/>
</dbReference>
<accession>A0A9Q8UR24</accession>
<dbReference type="PROSITE" id="PS51293">
    <property type="entry name" value="SANT"/>
    <property type="match status" value="1"/>
</dbReference>
<feature type="compositionally biased region" description="Basic and acidic residues" evidence="2">
    <location>
        <begin position="622"/>
        <end position="635"/>
    </location>
</feature>
<dbReference type="GO" id="GO:0034967">
    <property type="term" value="C:Set3 complex"/>
    <property type="evidence" value="ECO:0007669"/>
    <property type="project" value="TreeGrafter"/>
</dbReference>
<sequence length="2082" mass="229484">MSYRGGYRGPADRSRSPPRFADRRSSIASAFDTRHPGPSRSNGNDAPRGPRSQFDGPPVRGPPPGGLAAGGPPRTLRDAPPLGSSDRARPFRERDYPERRERSPPPVLPRDRSPPRKFNEARDFPPRDIDVRSARRSSRDGPPSAGSNYSDNAPFASAPTFRGGFRGKARGDFFDRGSSRGGRRNIDDRGDWFGRRERSPPPRFGRDLSRDGREPERRDDRRFERRDDERRGEWLDREREVDRTRRDLPPGRLESRGSADSMPTTNTTYPAPAAPPINPERLAIIESSGADTSMRRPSSSQLTQPKRDPPPETPSYLNGRAETTANRYGSRGSSPPTQAPPVPAFSFSIAPTSSNQGPPTAKVSTEPRSSTTADAPVSESHPAPEERPAPPANAPTAPKAAPVAPKAHHASPPPSAPKAPRALELDATIPPSNRLQGVRSMESLPPSTAHHAPMAQHPGASRQALPHLSQTTSPNVPSASRFPEFAAPTAPKAIRPPTQTPVSPCPPFTSPRTEAGDFQGTQAVQRSQTPPPSAPSGPRKRSFSVSPKVPASSIPTAPKAIRAPPVAPRTGDRPIPPIARSLDRQGTLPPFAPSGPRSHQWNQWRRPGPAVYGEKLGPAIPAKRDSNGEEKDGKHSSNGPYPYMENRAALNGTAAKGEEQELQRSTASESAAQPVDRMNIDHEPSRRRPGHADGQSAAQTHQSFFGKTMDKSSEDEIASSSDDDELDDEEDATLLEAKHARKERELRGQMVDLSTRDYRATSPLESIARLARLSVKDIERHNSQCEDEMDVDETNPESAYRAQPVIQTSESDDGPDVVTPQGEQNALVHVREQDDAVREVRRVKRPTPEAIALPYLLKGEDVRPLHEIEAVQDNIRVLDSSVTDIEAVLEDDFQAECDVREDAEADFEAYYKQWREECEDFDREKEELEKLERQASLEPGPEVDTLVAAPLDPIAQSRRLLKHSSEYELELVLKQSEETARIEQEKLDREAKKVQADMEKEARLPDQETEEAIARLTIVDANRLRDPEALTLVFSYEPPADTFTEDEQQLFIAAFKDTPKKWGEIASLLPGKTYKDCIHHYYANKWDNRFRDTKGKKFRGGRRGRGGKASRPSRGSALMADLNRNEDLGQANDQTTGRPKRAAAPTTFGEREVEAKGPLATQSPAKKMGPGGKDATTEAGEKPVKKQRRAPGEAKPGRKAKSQLASLAAAPSMSPNKPFIQSEQAREQNLRDAQLLAGLQAGSHGMIMPEHSMVFSQHHEAYMPEETDRLKAAAPAAKQSASSYWSVPEQTDFFKYIAHFGTDFAAIASHMGTKTQTMIKNHYQRQIDGGRADLGDSANNADARRERGEDIGPPPTPTPNVKRKYENPQSGGTPRALAPQTEAMDIDEPLQGPPSSISKHASPPGSQFQTKPRFPTSAQSTPIPAQRVVPSPLPTVSTPVVNNMPPHRGQHSALQHPEGSRLARMMDSGPVREPRPSFASASGFRGQPESDHVPLPPRSQPPPGPVRTPSNPADPQYITNLQKEQERAMQLQHQQEQQMRQPQHMMLPHTHGSPASQPLITPVMDRKPMLEERVPTPPRSTFPPSGASRASIFAPMGMNPMTTPGGMFPSRGSYNSSTPKYEVSRPGSVTTSASLQPPPAQIPAPIATPAPVATPAPEPPKRSNVMSLLNSEPEETNHAPKRDSLPSVPARIASPAPSTFPPTSAPQQMSNLSSRREQFGQPSMPHSQFHRPSLGQHGSSTPNATPASLKQETSQGSASSIQQPPKHEWPPRVLGPGNHASPPHPAPLDREPRPPFYQPHRSMMSHLGPQRVNPSPPPSQHSRTSSLSGQQQGVPPREQRPGISGPPPGGPHPSTQSLHSNPYANQQQFPPFSQAPAQAQNRAHHSHNNSLTEVGAGLQRVHGSGREEHFRREEEVRIQRERDEQQARYEAISRERSRQEEAQRREAFHAQRYQEHEMERQRQQQQQQQQAYPRGPMQSQPLGPPSYSSPFGAPRVGHGGIREQSQREVETLVAQQAQERRMMEDHERRRQQEHQQMPPQPFIDRRETPADPYRRRPEDAMFPSGRNTPYGGPYSQPPPPRR</sequence>
<evidence type="ECO:0000313" key="6">
    <source>
        <dbReference type="Proteomes" id="UP000756132"/>
    </source>
</evidence>
<dbReference type="GeneID" id="71986829"/>
<dbReference type="Gene3D" id="1.10.10.60">
    <property type="entry name" value="Homeodomain-like"/>
    <property type="match status" value="1"/>
</dbReference>
<evidence type="ECO:0000259" key="3">
    <source>
        <dbReference type="PROSITE" id="PS51293"/>
    </source>
</evidence>
<dbReference type="SMART" id="SM00717">
    <property type="entry name" value="SANT"/>
    <property type="match status" value="2"/>
</dbReference>
<gene>
    <name evidence="5" type="ORF">CLAFUR5_06951</name>
</gene>
<feature type="compositionally biased region" description="Pro residues" evidence="2">
    <location>
        <begin position="1494"/>
        <end position="1506"/>
    </location>
</feature>
<feature type="compositionally biased region" description="Basic and acidic residues" evidence="2">
    <location>
        <begin position="2043"/>
        <end position="2059"/>
    </location>
</feature>
<evidence type="ECO:0000256" key="2">
    <source>
        <dbReference type="SAM" id="MobiDB-lite"/>
    </source>
</evidence>
<dbReference type="EMBL" id="CP090168">
    <property type="protein sequence ID" value="UJO19298.1"/>
    <property type="molecule type" value="Genomic_DNA"/>
</dbReference>
<feature type="compositionally biased region" description="Basic and acidic residues" evidence="2">
    <location>
        <begin position="2018"/>
        <end position="2033"/>
    </location>
</feature>
<dbReference type="PANTHER" id="PTHR13992">
    <property type="entry name" value="NUCLEAR RECEPTOR CO-REPRESSOR RELATED NCOR"/>
    <property type="match status" value="1"/>
</dbReference>
<dbReference type="PANTHER" id="PTHR13992:SF39">
    <property type="entry name" value="SMRTER, ISOFORM G"/>
    <property type="match status" value="1"/>
</dbReference>
<dbReference type="InterPro" id="IPR009057">
    <property type="entry name" value="Homeodomain-like_sf"/>
</dbReference>
<dbReference type="Gene3D" id="1.20.58.1880">
    <property type="match status" value="1"/>
</dbReference>
<organism evidence="5 6">
    <name type="scientific">Passalora fulva</name>
    <name type="common">Tomato leaf mold</name>
    <name type="synonym">Cladosporium fulvum</name>
    <dbReference type="NCBI Taxonomy" id="5499"/>
    <lineage>
        <taxon>Eukaryota</taxon>
        <taxon>Fungi</taxon>
        <taxon>Dikarya</taxon>
        <taxon>Ascomycota</taxon>
        <taxon>Pezizomycotina</taxon>
        <taxon>Dothideomycetes</taxon>
        <taxon>Dothideomycetidae</taxon>
        <taxon>Mycosphaerellales</taxon>
        <taxon>Mycosphaerellaceae</taxon>
        <taxon>Fulvia</taxon>
    </lineage>
</organism>
<dbReference type="InterPro" id="IPR051571">
    <property type="entry name" value="N-CoR_corepressor"/>
</dbReference>
<feature type="domain" description="SANT" evidence="3">
    <location>
        <begin position="1038"/>
        <end position="1089"/>
    </location>
</feature>
<feature type="compositionally biased region" description="Basic residues" evidence="2">
    <location>
        <begin position="1096"/>
        <end position="1108"/>
    </location>
</feature>
<feature type="compositionally biased region" description="Pro residues" evidence="2">
    <location>
        <begin position="1636"/>
        <end position="1658"/>
    </location>
</feature>
<feature type="compositionally biased region" description="Polar residues" evidence="2">
    <location>
        <begin position="696"/>
        <end position="705"/>
    </location>
</feature>
<evidence type="ECO:0008006" key="7">
    <source>
        <dbReference type="Google" id="ProtNLM"/>
    </source>
</evidence>
<feature type="compositionally biased region" description="Polar residues" evidence="2">
    <location>
        <begin position="1854"/>
        <end position="1865"/>
    </location>
</feature>
<feature type="compositionally biased region" description="Basic and acidic residues" evidence="2">
    <location>
        <begin position="169"/>
        <end position="257"/>
    </location>
</feature>
<feature type="compositionally biased region" description="Basic and acidic residues" evidence="2">
    <location>
        <begin position="86"/>
        <end position="139"/>
    </location>
</feature>
<feature type="compositionally biased region" description="Polar residues" evidence="2">
    <location>
        <begin position="1393"/>
        <end position="1423"/>
    </location>
</feature>
<feature type="compositionally biased region" description="Low complexity" evidence="2">
    <location>
        <begin position="394"/>
        <end position="405"/>
    </location>
</feature>
<dbReference type="KEGG" id="ffu:CLAFUR5_06951"/>
<proteinExistence type="predicted"/>
<feature type="compositionally biased region" description="Low complexity" evidence="2">
    <location>
        <begin position="1595"/>
        <end position="1609"/>
    </location>
</feature>
<feature type="compositionally biased region" description="Polar residues" evidence="2">
    <location>
        <begin position="519"/>
        <end position="528"/>
    </location>
</feature>
<reference evidence="5" key="1">
    <citation type="submission" date="2021-12" db="EMBL/GenBank/DDBJ databases">
        <authorList>
            <person name="Zaccaron A."/>
            <person name="Stergiopoulos I."/>
        </authorList>
    </citation>
    <scope>NUCLEOTIDE SEQUENCE</scope>
    <source>
        <strain evidence="5">Race5_Kim</strain>
    </source>
</reference>
<feature type="region of interest" description="Disordered" evidence="2">
    <location>
        <begin position="1092"/>
        <end position="1217"/>
    </location>
</feature>
<feature type="compositionally biased region" description="Polar residues" evidence="2">
    <location>
        <begin position="468"/>
        <end position="478"/>
    </location>
</feature>
<dbReference type="SUPFAM" id="SSF46689">
    <property type="entry name" value="Homeodomain-like"/>
    <property type="match status" value="2"/>
</dbReference>
<dbReference type="InterPro" id="IPR017884">
    <property type="entry name" value="SANT_dom"/>
</dbReference>
<feature type="compositionally biased region" description="Polar residues" evidence="2">
    <location>
        <begin position="321"/>
        <end position="336"/>
    </location>
</feature>
<protein>
    <recommendedName>
        <fullName evidence="7">SANT domain-containing protein</fullName>
    </recommendedName>
</protein>
<feature type="coiled-coil region" evidence="1">
    <location>
        <begin position="973"/>
        <end position="1004"/>
    </location>
</feature>
<feature type="compositionally biased region" description="Basic and acidic residues" evidence="2">
    <location>
        <begin position="10"/>
        <end position="25"/>
    </location>
</feature>
<feature type="coiled-coil region" evidence="1">
    <location>
        <begin position="911"/>
        <end position="938"/>
    </location>
</feature>
<feature type="compositionally biased region" description="Polar residues" evidence="2">
    <location>
        <begin position="289"/>
        <end position="304"/>
    </location>
</feature>
<evidence type="ECO:0000256" key="1">
    <source>
        <dbReference type="SAM" id="Coils"/>
    </source>
</evidence>
<keyword evidence="6" id="KW-1185">Reference proteome</keyword>
<feature type="compositionally biased region" description="Basic and acidic residues" evidence="2">
    <location>
        <begin position="1675"/>
        <end position="1684"/>
    </location>
</feature>
<feature type="region of interest" description="Disordered" evidence="2">
    <location>
        <begin position="1572"/>
        <end position="2082"/>
    </location>
</feature>
<feature type="compositionally biased region" description="Low complexity" evidence="2">
    <location>
        <begin position="1866"/>
        <end position="1880"/>
    </location>
</feature>
<feature type="compositionally biased region" description="Basic and acidic residues" evidence="2">
    <location>
        <begin position="736"/>
        <end position="747"/>
    </location>
</feature>
<dbReference type="Pfam" id="PF00249">
    <property type="entry name" value="Myb_DNA-binding"/>
    <property type="match status" value="2"/>
</dbReference>